<organism evidence="1 2">
    <name type="scientific">Tritonibacter aquimaris</name>
    <dbReference type="NCBI Taxonomy" id="2663379"/>
    <lineage>
        <taxon>Bacteria</taxon>
        <taxon>Pseudomonadati</taxon>
        <taxon>Pseudomonadota</taxon>
        <taxon>Alphaproteobacteria</taxon>
        <taxon>Rhodobacterales</taxon>
        <taxon>Paracoccaceae</taxon>
        <taxon>Tritonibacter</taxon>
    </lineage>
</organism>
<keyword evidence="2" id="KW-1185">Reference proteome</keyword>
<protein>
    <recommendedName>
        <fullName evidence="3">Phage integrase family protein</fullName>
    </recommendedName>
</protein>
<dbReference type="Proteomes" id="UP000436694">
    <property type="component" value="Unassembled WGS sequence"/>
</dbReference>
<comment type="caution">
    <text evidence="1">The sequence shown here is derived from an EMBL/GenBank/DDBJ whole genome shotgun (WGS) entry which is preliminary data.</text>
</comment>
<proteinExistence type="predicted"/>
<accession>A0A844ATV6</accession>
<name>A0A844ATV6_9RHOB</name>
<dbReference type="RefSeq" id="WP_153547333.1">
    <property type="nucleotide sequence ID" value="NZ_WIXK01000004.1"/>
</dbReference>
<evidence type="ECO:0000313" key="2">
    <source>
        <dbReference type="Proteomes" id="UP000436694"/>
    </source>
</evidence>
<sequence>MIEPKTLRFDEFVQTLPRHRQARALDFEAYLPGSCKFEDDSWNTWSWGKHAHRTGTVTIDFSRIANPELRVAIKLLVLHSRATRRIGPNHPIGIVKVAALLSEILGARLLTVITNSDIQNCERAIIKSYKSPGNSLRKLQKVTNFLSEWFDLPVFYRPAKTSTIRHGAAGSEEGRRQKLISDEVLAQILHLRHREELSIEDRFFVHAFALNTACGFRVSELLSLPEDCLLYDEGTLFVRSFEAKGGLTAPRLVPSQLKEVVESAISEIRAITDPGRQIAKSWASSSEPDWPAVLKNQEALEYFTKKFIHFWTADPRHKLINPDAAWHFGRAEWIDVLGILKKNRGAVNKTTNELSLSWDTFQDLCAQQEASRKGQLYARTCSRSKKNWLRDQRVLNQYKFFQSIGFASGQKKRSSELEKLMLLAFEAQAEGRIFPLPDRNEQLERDYARERPVLLKNPDGRAVLYVDEALMVIPKRLFGVHQTKTDQFKVIETSQFIHWLGGRAGQSSIFDRFRIIEPQTGEVAKFTSHDIRHWLNTAYHRGGLTQVQIATLFNRHTPRGNSPYNQMTNEERREAIGHGINNDAITGHISDTFRSLADTNRNEAENYLQAMTRQLNVMPHGLCAKDLVTDPCPHHLSCFSCQADGVAIGRPCSFLIVDKADTKQLREIRRIHDNAAAMLEWLEEDEMTDTPQFKHFKTIMQSTAALLCQGDSQ</sequence>
<dbReference type="SUPFAM" id="SSF56349">
    <property type="entry name" value="DNA breaking-rejoining enzymes"/>
    <property type="match status" value="1"/>
</dbReference>
<evidence type="ECO:0008006" key="3">
    <source>
        <dbReference type="Google" id="ProtNLM"/>
    </source>
</evidence>
<dbReference type="GO" id="GO:0003677">
    <property type="term" value="F:DNA binding"/>
    <property type="evidence" value="ECO:0007669"/>
    <property type="project" value="InterPro"/>
</dbReference>
<dbReference type="EMBL" id="WIXK01000004">
    <property type="protein sequence ID" value="MQY42798.1"/>
    <property type="molecule type" value="Genomic_DNA"/>
</dbReference>
<dbReference type="AlphaFoldDB" id="A0A844ATV6"/>
<reference evidence="1 2" key="1">
    <citation type="submission" date="2019-10" db="EMBL/GenBank/DDBJ databases">
        <title>Epibacterium sp. nov., isolated from seawater.</title>
        <authorList>
            <person name="Zhang X."/>
            <person name="Li N."/>
        </authorList>
    </citation>
    <scope>NUCLEOTIDE SEQUENCE [LARGE SCALE GENOMIC DNA]</scope>
    <source>
        <strain evidence="1 2">SM1969</strain>
    </source>
</reference>
<evidence type="ECO:0000313" key="1">
    <source>
        <dbReference type="EMBL" id="MQY42798.1"/>
    </source>
</evidence>
<gene>
    <name evidence="1" type="ORF">GG681_09105</name>
</gene>
<dbReference type="InterPro" id="IPR011010">
    <property type="entry name" value="DNA_brk_join_enz"/>
</dbReference>